<dbReference type="OrthoDB" id="2143914at2759"/>
<sequence>MASEIKENGELNSYAPDRPMFEIVLAENQRLRQLIELQLERVQARLQELGENKKKIQDVINMQTQIQPKRITQDRRKSLAIFTDNDGQQPPTNIDSESRAK</sequence>
<dbReference type="Proteomes" id="UP000324800">
    <property type="component" value="Unassembled WGS sequence"/>
</dbReference>
<dbReference type="AlphaFoldDB" id="A0A5J4WFW3"/>
<reference evidence="3 4" key="1">
    <citation type="submission" date="2019-03" db="EMBL/GenBank/DDBJ databases">
        <title>Single cell metagenomics reveals metabolic interactions within the superorganism composed of flagellate Streblomastix strix and complex community of Bacteroidetes bacteria on its surface.</title>
        <authorList>
            <person name="Treitli S.C."/>
            <person name="Kolisko M."/>
            <person name="Husnik F."/>
            <person name="Keeling P."/>
            <person name="Hampl V."/>
        </authorList>
    </citation>
    <scope>NUCLEOTIDE SEQUENCE [LARGE SCALE GENOMIC DNA]</scope>
    <source>
        <strain evidence="3">ST1C</strain>
    </source>
</reference>
<feature type="non-terminal residue" evidence="3">
    <location>
        <position position="101"/>
    </location>
</feature>
<feature type="coiled-coil region" evidence="1">
    <location>
        <begin position="25"/>
        <end position="59"/>
    </location>
</feature>
<evidence type="ECO:0000256" key="1">
    <source>
        <dbReference type="SAM" id="Coils"/>
    </source>
</evidence>
<dbReference type="EMBL" id="SNRW01002140">
    <property type="protein sequence ID" value="KAA6393791.1"/>
    <property type="molecule type" value="Genomic_DNA"/>
</dbReference>
<accession>A0A5J4WFW3</accession>
<evidence type="ECO:0000313" key="4">
    <source>
        <dbReference type="Proteomes" id="UP000324800"/>
    </source>
</evidence>
<organism evidence="3 4">
    <name type="scientific">Streblomastix strix</name>
    <dbReference type="NCBI Taxonomy" id="222440"/>
    <lineage>
        <taxon>Eukaryota</taxon>
        <taxon>Metamonada</taxon>
        <taxon>Preaxostyla</taxon>
        <taxon>Oxymonadida</taxon>
        <taxon>Streblomastigidae</taxon>
        <taxon>Streblomastix</taxon>
    </lineage>
</organism>
<feature type="region of interest" description="Disordered" evidence="2">
    <location>
        <begin position="81"/>
        <end position="101"/>
    </location>
</feature>
<proteinExistence type="predicted"/>
<evidence type="ECO:0000313" key="3">
    <source>
        <dbReference type="EMBL" id="KAA6393791.1"/>
    </source>
</evidence>
<keyword evidence="1" id="KW-0175">Coiled coil</keyword>
<comment type="caution">
    <text evidence="3">The sequence shown here is derived from an EMBL/GenBank/DDBJ whole genome shotgun (WGS) entry which is preliminary data.</text>
</comment>
<protein>
    <submittedName>
        <fullName evidence="3">Uncharacterized protein</fullName>
    </submittedName>
</protein>
<evidence type="ECO:0000256" key="2">
    <source>
        <dbReference type="SAM" id="MobiDB-lite"/>
    </source>
</evidence>
<name>A0A5J4WFW3_9EUKA</name>
<gene>
    <name evidence="3" type="ORF">EZS28_010686</name>
</gene>
<feature type="compositionally biased region" description="Polar residues" evidence="2">
    <location>
        <begin position="85"/>
        <end position="95"/>
    </location>
</feature>